<sequence length="47" mass="5840">MSIWIELNIFIILSFYKLDHYDESRYRISCENFENNLSWSITKYNKT</sequence>
<dbReference type="EMBL" id="AY809903">
    <property type="protein sequence ID" value="AAX25792.1"/>
    <property type="molecule type" value="mRNA"/>
</dbReference>
<evidence type="ECO:0000313" key="1">
    <source>
        <dbReference type="EMBL" id="AAX25792.1"/>
    </source>
</evidence>
<accession>Q5C3I3</accession>
<protein>
    <submittedName>
        <fullName evidence="1">Uncharacterized protein</fullName>
    </submittedName>
</protein>
<proteinExistence type="evidence at transcript level"/>
<reference evidence="1" key="2">
    <citation type="journal article" date="2006" name="PLoS Pathog.">
        <title>New perspectives on host-parasite interplay by comparative transcriptomic and proteomic analyses of Schistosoma japonicum.</title>
        <authorList>
            <person name="Liu F."/>
            <person name="Lu J."/>
            <person name="Hu W."/>
            <person name="Wang S.Y."/>
            <person name="Cui S.J."/>
            <person name="Chi M."/>
            <person name="Yan Q."/>
            <person name="Wang X.R."/>
            <person name="Song H.D."/>
            <person name="Xu X.N."/>
            <person name="Wang J.J."/>
            <person name="Zhang X.L."/>
            <person name="Zhang X."/>
            <person name="Wang Z.Q."/>
            <person name="Xue C.L."/>
            <person name="Brindley P.J."/>
            <person name="McManus D.P."/>
            <person name="Yang P.Y."/>
            <person name="Feng Z."/>
            <person name="Chen Z."/>
            <person name="Han Z.G."/>
        </authorList>
    </citation>
    <scope>NUCLEOTIDE SEQUENCE</scope>
</reference>
<organism evidence="1">
    <name type="scientific">Schistosoma japonicum</name>
    <name type="common">Blood fluke</name>
    <dbReference type="NCBI Taxonomy" id="6182"/>
    <lineage>
        <taxon>Eukaryota</taxon>
        <taxon>Metazoa</taxon>
        <taxon>Spiralia</taxon>
        <taxon>Lophotrochozoa</taxon>
        <taxon>Platyhelminthes</taxon>
        <taxon>Trematoda</taxon>
        <taxon>Digenea</taxon>
        <taxon>Strigeidida</taxon>
        <taxon>Schistosomatoidea</taxon>
        <taxon>Schistosomatidae</taxon>
        <taxon>Schistosoma</taxon>
    </lineage>
</organism>
<dbReference type="AlphaFoldDB" id="Q5C3I3"/>
<reference evidence="1" key="1">
    <citation type="submission" date="2005-03" db="EMBL/GenBank/DDBJ databases">
        <authorList>
            <person name="Han Z."/>
        </authorList>
    </citation>
    <scope>NUCLEOTIDE SEQUENCE</scope>
</reference>
<name>Q5C3I3_SCHJA</name>